<dbReference type="InterPro" id="IPR029063">
    <property type="entry name" value="SAM-dependent_MTases_sf"/>
</dbReference>
<sequence length="362" mass="40127">MAAMTISKVHEMPSGLSKAHTNLLSIQFGYVNSMALRCAIQIGIPDLIHSNDSSSMSLSELAASIPIPETKSPHLYRLMRLLVHLGIFALDENSGTAEPKYILTPASKLLTKNHDNKGVIPFSKMVLDPALVNPLFHLGDWIKMEGSLPFELCHGGNMWAVAAQKPDLNKDFNAAMESDSQLLMSFIVKHSPQLFHGLKLLIDVGGGTGGCARTIAKAFPDLNVKVLDLPQLAADFPKDDGVQFIVGDMFKHIPSTDAILLKNILHDWNDEECVQILKNCKKAVPSKEEGGKVIIMEVVVNSQLKDPEHTQVEYEADVLLMTLTSGWQREEKEWRKIFKDAAFEEYKITPGFGVRSVIELYH</sequence>
<dbReference type="Pfam" id="PF08100">
    <property type="entry name" value="Dimerisation"/>
    <property type="match status" value="1"/>
</dbReference>
<dbReference type="InterPro" id="IPR001077">
    <property type="entry name" value="COMT_C"/>
</dbReference>
<evidence type="ECO:0000313" key="7">
    <source>
        <dbReference type="EMBL" id="QCX36378.1"/>
    </source>
</evidence>
<dbReference type="InterPro" id="IPR012967">
    <property type="entry name" value="COMT_dimerisation"/>
</dbReference>
<keyword evidence="1" id="KW-0489">Methyltransferase</keyword>
<name>A0A4Y5QPE7_9MAGN</name>
<evidence type="ECO:0000256" key="3">
    <source>
        <dbReference type="ARBA" id="ARBA00022691"/>
    </source>
</evidence>
<dbReference type="PIRSF" id="PIRSF005739">
    <property type="entry name" value="O-mtase"/>
    <property type="match status" value="1"/>
</dbReference>
<feature type="active site" description="Proton acceptor" evidence="4">
    <location>
        <position position="266"/>
    </location>
</feature>
<evidence type="ECO:0000259" key="5">
    <source>
        <dbReference type="Pfam" id="PF00891"/>
    </source>
</evidence>
<dbReference type="Pfam" id="PF00891">
    <property type="entry name" value="Methyltransf_2"/>
    <property type="match status" value="1"/>
</dbReference>
<keyword evidence="3" id="KW-0949">S-adenosyl-L-methionine</keyword>
<dbReference type="AlphaFoldDB" id="A0A4Y5QPE7"/>
<dbReference type="SUPFAM" id="SSF46785">
    <property type="entry name" value="Winged helix' DNA-binding domain"/>
    <property type="match status" value="1"/>
</dbReference>
<dbReference type="GO" id="GO:0008171">
    <property type="term" value="F:O-methyltransferase activity"/>
    <property type="evidence" value="ECO:0007669"/>
    <property type="project" value="InterPro"/>
</dbReference>
<keyword evidence="2" id="KW-0808">Transferase</keyword>
<dbReference type="EMBL" id="MK058500">
    <property type="protein sequence ID" value="QCX36378.1"/>
    <property type="molecule type" value="mRNA"/>
</dbReference>
<feature type="domain" description="O-methyltransferase dimerisation" evidence="6">
    <location>
        <begin position="26"/>
        <end position="112"/>
    </location>
</feature>
<dbReference type="PANTHER" id="PTHR11746">
    <property type="entry name" value="O-METHYLTRANSFERASE"/>
    <property type="match status" value="1"/>
</dbReference>
<evidence type="ECO:0000256" key="4">
    <source>
        <dbReference type="PIRSR" id="PIRSR005739-1"/>
    </source>
</evidence>
<evidence type="ECO:0000256" key="1">
    <source>
        <dbReference type="ARBA" id="ARBA00022603"/>
    </source>
</evidence>
<dbReference type="CDD" id="cd02440">
    <property type="entry name" value="AdoMet_MTases"/>
    <property type="match status" value="1"/>
</dbReference>
<dbReference type="FunFam" id="3.40.50.150:FF:000057">
    <property type="entry name" value="O-methyltransferase ZRP4"/>
    <property type="match status" value="1"/>
</dbReference>
<proteinExistence type="evidence at transcript level"/>
<dbReference type="Gene3D" id="3.40.50.150">
    <property type="entry name" value="Vaccinia Virus protein VP39"/>
    <property type="match status" value="1"/>
</dbReference>
<evidence type="ECO:0000256" key="2">
    <source>
        <dbReference type="ARBA" id="ARBA00022679"/>
    </source>
</evidence>
<evidence type="ECO:0000259" key="6">
    <source>
        <dbReference type="Pfam" id="PF08100"/>
    </source>
</evidence>
<reference evidence="7" key="1">
    <citation type="journal article" date="2019" name="Nat. Plants">
        <title>The biosynthetic origin of psychoactive kavalactones in kava.</title>
        <authorList>
            <person name="Pluskal T."/>
            <person name="Torrens-Spence M.P."/>
            <person name="Fallon T.R."/>
            <person name="De Abreu A."/>
            <person name="Shi C.H."/>
            <person name="Weng J.K."/>
        </authorList>
    </citation>
    <scope>NUCLEOTIDE SEQUENCE</scope>
</reference>
<protein>
    <submittedName>
        <fullName evidence="7">COMTL2</fullName>
    </submittedName>
</protein>
<dbReference type="SUPFAM" id="SSF53335">
    <property type="entry name" value="S-adenosyl-L-methionine-dependent methyltransferases"/>
    <property type="match status" value="1"/>
</dbReference>
<dbReference type="PROSITE" id="PS51683">
    <property type="entry name" value="SAM_OMT_II"/>
    <property type="match status" value="1"/>
</dbReference>
<dbReference type="GO" id="GO:0032259">
    <property type="term" value="P:methylation"/>
    <property type="evidence" value="ECO:0007669"/>
    <property type="project" value="UniProtKB-KW"/>
</dbReference>
<feature type="domain" description="O-methyltransferase C-terminal" evidence="5">
    <location>
        <begin position="137"/>
        <end position="343"/>
    </location>
</feature>
<dbReference type="InterPro" id="IPR016461">
    <property type="entry name" value="COMT-like"/>
</dbReference>
<dbReference type="Gene3D" id="1.10.10.10">
    <property type="entry name" value="Winged helix-like DNA-binding domain superfamily/Winged helix DNA-binding domain"/>
    <property type="match status" value="1"/>
</dbReference>
<dbReference type="InterPro" id="IPR036388">
    <property type="entry name" value="WH-like_DNA-bd_sf"/>
</dbReference>
<dbReference type="InterPro" id="IPR036390">
    <property type="entry name" value="WH_DNA-bd_sf"/>
</dbReference>
<organism evidence="7">
    <name type="scientific">Piper methysticum</name>
    <dbReference type="NCBI Taxonomy" id="130404"/>
    <lineage>
        <taxon>Eukaryota</taxon>
        <taxon>Viridiplantae</taxon>
        <taxon>Streptophyta</taxon>
        <taxon>Embryophyta</taxon>
        <taxon>Tracheophyta</taxon>
        <taxon>Spermatophyta</taxon>
        <taxon>Magnoliopsida</taxon>
        <taxon>Magnoliidae</taxon>
        <taxon>Piperales</taxon>
        <taxon>Piperaceae</taxon>
        <taxon>Piper</taxon>
    </lineage>
</organism>
<dbReference type="GO" id="GO:0046983">
    <property type="term" value="F:protein dimerization activity"/>
    <property type="evidence" value="ECO:0007669"/>
    <property type="project" value="InterPro"/>
</dbReference>
<accession>A0A4Y5QPE7</accession>